<dbReference type="eggNOG" id="COG3824">
    <property type="taxonomic scope" value="Bacteria"/>
</dbReference>
<evidence type="ECO:0008006" key="3">
    <source>
        <dbReference type="Google" id="ProtNLM"/>
    </source>
</evidence>
<organism evidence="1 2">
    <name type="scientific">Corynebacterium argentoratense DSM 44202</name>
    <dbReference type="NCBI Taxonomy" id="1348662"/>
    <lineage>
        <taxon>Bacteria</taxon>
        <taxon>Bacillati</taxon>
        <taxon>Actinomycetota</taxon>
        <taxon>Actinomycetes</taxon>
        <taxon>Mycobacteriales</taxon>
        <taxon>Corynebacteriaceae</taxon>
        <taxon>Corynebacterium</taxon>
    </lineage>
</organism>
<dbReference type="InterPro" id="IPR038555">
    <property type="entry name" value="Zincin_1_sf"/>
</dbReference>
<protein>
    <recommendedName>
        <fullName evidence="3">Metallopeptidase family protein</fullName>
    </recommendedName>
</protein>
<dbReference type="CDD" id="cd12954">
    <property type="entry name" value="MMP_TTHA0227_like_1"/>
    <property type="match status" value="1"/>
</dbReference>
<dbReference type="AlphaFoldDB" id="U3GX26"/>
<dbReference type="SUPFAM" id="SSF55486">
    <property type="entry name" value="Metalloproteases ('zincins'), catalytic domain"/>
    <property type="match status" value="1"/>
</dbReference>
<dbReference type="PATRIC" id="fig|1348662.3.peg.349"/>
<dbReference type="Gene3D" id="3.30.2010.20">
    <property type="match status" value="1"/>
</dbReference>
<accession>U3GX26</accession>
<reference evidence="1 2" key="1">
    <citation type="journal article" date="2013" name="Genome Announc.">
        <title>Whole-Genome Sequence of the Clinical Strain Corynebacterium argentoratense DSM 44202, Isolated from a Human Throat Specimen.</title>
        <authorList>
            <person name="Bomholt C."/>
            <person name="Glaub A."/>
            <person name="Gravermann K."/>
            <person name="Albersmeier A."/>
            <person name="Brinkrolf K."/>
            <person name="Ruckert C."/>
            <person name="Tauch A."/>
        </authorList>
    </citation>
    <scope>NUCLEOTIDE SEQUENCE [LARGE SCALE GENOMIC DNA]</scope>
    <source>
        <strain evidence="1">DSM 44202</strain>
    </source>
</reference>
<proteinExistence type="predicted"/>
<gene>
    <name evidence="1" type="ORF">CARG_01780</name>
</gene>
<name>U3GX26_9CORY</name>
<evidence type="ECO:0000313" key="1">
    <source>
        <dbReference type="EMBL" id="AGU14526.1"/>
    </source>
</evidence>
<dbReference type="Proteomes" id="UP000016943">
    <property type="component" value="Chromosome"/>
</dbReference>
<dbReference type="HOGENOM" id="CLU_118049_1_1_11"/>
<evidence type="ECO:0000313" key="2">
    <source>
        <dbReference type="Proteomes" id="UP000016943"/>
    </source>
</evidence>
<sequence length="127" mass="14347">MPIYKSRSDLFDAAVLEAYGPIARKFPQQLESIDVAVDLIPRMRFMEIYPEEVISDGPVPLGRVIPAGVDHRGKPTRARLVVFRQPIEQRCADSKERAELLAYVLTSLAATYLNVDPSVIDPDFERF</sequence>
<keyword evidence="2" id="KW-1185">Reference proteome</keyword>
<dbReference type="KEGG" id="caz:CARG_01780"/>
<dbReference type="EMBL" id="CP006365">
    <property type="protein sequence ID" value="AGU14526.1"/>
    <property type="molecule type" value="Genomic_DNA"/>
</dbReference>
<dbReference type="STRING" id="1348662.CARG_01780"/>